<feature type="compositionally biased region" description="Polar residues" evidence="1">
    <location>
        <begin position="1"/>
        <end position="13"/>
    </location>
</feature>
<evidence type="ECO:0000313" key="2">
    <source>
        <dbReference type="EMBL" id="OEY70045.1"/>
    </source>
</evidence>
<feature type="compositionally biased region" description="Polar residues" evidence="1">
    <location>
        <begin position="43"/>
        <end position="57"/>
    </location>
</feature>
<name>A0A1E7Q784_9GAMM</name>
<dbReference type="EMBL" id="MKEK01000001">
    <property type="protein sequence ID" value="OEY70045.1"/>
    <property type="molecule type" value="Genomic_DNA"/>
</dbReference>
<dbReference type="STRING" id="1628148.BI198_11045"/>
<reference evidence="3" key="1">
    <citation type="submission" date="2016-09" db="EMBL/GenBank/DDBJ databases">
        <authorList>
            <person name="Wan X."/>
            <person name="Hou S."/>
        </authorList>
    </citation>
    <scope>NUCLEOTIDE SEQUENCE [LARGE SCALE GENOMIC DNA]</scope>
    <source>
        <strain evidence="3">KH87</strain>
    </source>
</reference>
<protein>
    <recommendedName>
        <fullName evidence="4">DUF3987 domain-containing protein</fullName>
    </recommendedName>
</protein>
<feature type="region of interest" description="Disordered" evidence="1">
    <location>
        <begin position="1"/>
        <end position="101"/>
    </location>
</feature>
<evidence type="ECO:0000256" key="1">
    <source>
        <dbReference type="SAM" id="MobiDB-lite"/>
    </source>
</evidence>
<dbReference type="Pfam" id="PF13148">
    <property type="entry name" value="DUF3987"/>
    <property type="match status" value="1"/>
</dbReference>
<feature type="compositionally biased region" description="Basic and acidic residues" evidence="1">
    <location>
        <begin position="71"/>
        <end position="88"/>
    </location>
</feature>
<accession>A0A1E7Q784</accession>
<dbReference type="InterPro" id="IPR025048">
    <property type="entry name" value="DUF3987"/>
</dbReference>
<proteinExistence type="predicted"/>
<keyword evidence="3" id="KW-1185">Reference proteome</keyword>
<dbReference type="RefSeq" id="WP_070049609.1">
    <property type="nucleotide sequence ID" value="NZ_CBCSDO010000018.1"/>
</dbReference>
<organism evidence="2 3">
    <name type="scientific">Rheinheimera salexigens</name>
    <dbReference type="NCBI Taxonomy" id="1628148"/>
    <lineage>
        <taxon>Bacteria</taxon>
        <taxon>Pseudomonadati</taxon>
        <taxon>Pseudomonadota</taxon>
        <taxon>Gammaproteobacteria</taxon>
        <taxon>Chromatiales</taxon>
        <taxon>Chromatiaceae</taxon>
        <taxon>Rheinheimera</taxon>
    </lineage>
</organism>
<sequence>MTSNNRNQKSNKATKPVSKAANDVLPLSIEVVKKQLAKRPGNKNKSLSSSTDKQLQRPNKGFLSINLPKHLPKEVDEVKEVQMRKKQLESTANPSPKNPTPDCFPPQLYNLVMALAALSNSYTSYSAVCVYMLLSNLLSRFFTIQPDSGNPNYIVSPNQSGILIGPPSIKKSPVLNSILKPVYEFLERMATMHRPSAVDIKLQNRKKSYYLKKADKKLQEALDLREENPIASEKLENEAKELIRLADPISEYDKHKHLVVSNCTAMGLATVVDDSEMPLLVVQDELGNLLKETLSAGNKTKELLIGLMDGMSPENYVNANRVYETRNKKVSIIGATPTETLNAFKHAVNDGFIMRFTLVALPDQKAIKSKEIQNTVINSGLSGWNQLIGNLVTQIPSELTTIKLSAKAEEKLDSINDVYEQRIASDNTVQKIKSLLGKRPSFVASIALVNAFARYEFDLEKLTKGKVMQQDIDLASKYAEVTESHFAVAFGVHSNIEEQQALELLNRITESRFATEVFTASQIAKNEWSGFKDPKFVESLLLVLREYALVRIVSNSSSSNKGGRPTRKWAVVSELVEV</sequence>
<dbReference type="OrthoDB" id="784829at2"/>
<comment type="caution">
    <text evidence="2">The sequence shown here is derived from an EMBL/GenBank/DDBJ whole genome shotgun (WGS) entry which is preliminary data.</text>
</comment>
<dbReference type="AlphaFoldDB" id="A0A1E7Q784"/>
<dbReference type="Proteomes" id="UP000242258">
    <property type="component" value="Unassembled WGS sequence"/>
</dbReference>
<gene>
    <name evidence="2" type="ORF">BI198_11045</name>
</gene>
<evidence type="ECO:0000313" key="3">
    <source>
        <dbReference type="Proteomes" id="UP000242258"/>
    </source>
</evidence>
<evidence type="ECO:0008006" key="4">
    <source>
        <dbReference type="Google" id="ProtNLM"/>
    </source>
</evidence>